<evidence type="ECO:0000313" key="4">
    <source>
        <dbReference type="EMBL" id="QHU15959.1"/>
    </source>
</evidence>
<feature type="domain" description="Nuclease-associated modular DNA-binding 1" evidence="1">
    <location>
        <begin position="121"/>
        <end position="149"/>
    </location>
</feature>
<proteinExistence type="predicted"/>
<dbReference type="InterPro" id="IPR044925">
    <property type="entry name" value="His-Me_finger_sf"/>
</dbReference>
<dbReference type="InterPro" id="IPR003647">
    <property type="entry name" value="Intron_nuc_1_rpt"/>
</dbReference>
<feature type="domain" description="HNH nuclease" evidence="3">
    <location>
        <begin position="60"/>
        <end position="103"/>
    </location>
</feature>
<evidence type="ECO:0000259" key="2">
    <source>
        <dbReference type="Pfam" id="PF07463"/>
    </source>
</evidence>
<dbReference type="InterPro" id="IPR036388">
    <property type="entry name" value="WH-like_DNA-bd_sf"/>
</dbReference>
<accession>A0A6C0KE90</accession>
<dbReference type="SMART" id="SM00497">
    <property type="entry name" value="IENR1"/>
    <property type="match status" value="1"/>
</dbReference>
<dbReference type="InterPro" id="IPR010902">
    <property type="entry name" value="NUMOD4"/>
</dbReference>
<dbReference type="Pfam" id="PF07453">
    <property type="entry name" value="NUMOD1"/>
    <property type="match status" value="1"/>
</dbReference>
<organism evidence="4">
    <name type="scientific">viral metagenome</name>
    <dbReference type="NCBI Taxonomy" id="1070528"/>
    <lineage>
        <taxon>unclassified sequences</taxon>
        <taxon>metagenomes</taxon>
        <taxon>organismal metagenomes</taxon>
    </lineage>
</organism>
<evidence type="ECO:0008006" key="5">
    <source>
        <dbReference type="Google" id="ProtNLM"/>
    </source>
</evidence>
<dbReference type="Pfam" id="PF07463">
    <property type="entry name" value="NUMOD4"/>
    <property type="match status" value="1"/>
</dbReference>
<feature type="domain" description="NUMOD4" evidence="2">
    <location>
        <begin position="6"/>
        <end position="51"/>
    </location>
</feature>
<sequence>MNEPTEIYKPVNIKDFDKYYEVSNFGNIYSKVSKRNLKCYDNNGYLNIRLNKPYAYQVAVSRLVALTFVPNDQPSINIVVNHIDENTHNNHYQNLEWVTQKENINKATKNMTHEKPVLKMDLDGNVIDTYDTINEAARSVGVDRTTIGKVVCGVNQTAGGFKWAYKTSENRPENRLDVNLSEGKCLEFIEKEYKDYYVFRDSSIYNKARKCFLKPCRNQKGAEYVTLPSNKEDKTKQNVYVNQLVARAFIENPLNKKKVMHINGIKSDNNMENLKWF</sequence>
<name>A0A6C0KE90_9ZZZZ</name>
<reference evidence="4" key="1">
    <citation type="journal article" date="2020" name="Nature">
        <title>Giant virus diversity and host interactions through global metagenomics.</title>
        <authorList>
            <person name="Schulz F."/>
            <person name="Roux S."/>
            <person name="Paez-Espino D."/>
            <person name="Jungbluth S."/>
            <person name="Walsh D.A."/>
            <person name="Denef V.J."/>
            <person name="McMahon K.D."/>
            <person name="Konstantinidis K.T."/>
            <person name="Eloe-Fadrosh E.A."/>
            <person name="Kyrpides N.C."/>
            <person name="Woyke T."/>
        </authorList>
    </citation>
    <scope>NUCLEOTIDE SEQUENCE</scope>
    <source>
        <strain evidence="4">GVMAG-S-3300010158-109</strain>
    </source>
</reference>
<dbReference type="InterPro" id="IPR010896">
    <property type="entry name" value="NUMOD1"/>
</dbReference>
<dbReference type="Gene3D" id="1.10.10.10">
    <property type="entry name" value="Winged helix-like DNA-binding domain superfamily/Winged helix DNA-binding domain"/>
    <property type="match status" value="1"/>
</dbReference>
<dbReference type="SUPFAM" id="SSF64496">
    <property type="entry name" value="DNA-binding domain of intron-encoded endonucleases"/>
    <property type="match status" value="1"/>
</dbReference>
<dbReference type="InterPro" id="IPR003615">
    <property type="entry name" value="HNH_nuc"/>
</dbReference>
<dbReference type="EMBL" id="MN740871">
    <property type="protein sequence ID" value="QHU15959.1"/>
    <property type="molecule type" value="Genomic_DNA"/>
</dbReference>
<dbReference type="SUPFAM" id="SSF54060">
    <property type="entry name" value="His-Me finger endonucleases"/>
    <property type="match status" value="2"/>
</dbReference>
<dbReference type="GO" id="GO:0016788">
    <property type="term" value="F:hydrolase activity, acting on ester bonds"/>
    <property type="evidence" value="ECO:0007669"/>
    <property type="project" value="InterPro"/>
</dbReference>
<evidence type="ECO:0000259" key="3">
    <source>
        <dbReference type="Pfam" id="PF13392"/>
    </source>
</evidence>
<protein>
    <recommendedName>
        <fullName evidence="5">HNH nuclease domain-containing protein</fullName>
    </recommendedName>
</protein>
<dbReference type="Gene3D" id="3.90.75.20">
    <property type="match status" value="2"/>
</dbReference>
<dbReference type="AlphaFoldDB" id="A0A6C0KE90"/>
<dbReference type="Pfam" id="PF13392">
    <property type="entry name" value="HNH_3"/>
    <property type="match status" value="1"/>
</dbReference>
<evidence type="ECO:0000259" key="1">
    <source>
        <dbReference type="Pfam" id="PF07453"/>
    </source>
</evidence>